<comment type="caution">
    <text evidence="2">The sequence shown here is derived from an EMBL/GenBank/DDBJ whole genome shotgun (WGS) entry which is preliminary data.</text>
</comment>
<dbReference type="InterPro" id="IPR011993">
    <property type="entry name" value="PH-like_dom_sf"/>
</dbReference>
<organism evidence="2 3">
    <name type="scientific">Cyanidium caldarium</name>
    <name type="common">Red alga</name>
    <dbReference type="NCBI Taxonomy" id="2771"/>
    <lineage>
        <taxon>Eukaryota</taxon>
        <taxon>Rhodophyta</taxon>
        <taxon>Bangiophyceae</taxon>
        <taxon>Cyanidiales</taxon>
        <taxon>Cyanidiaceae</taxon>
        <taxon>Cyanidium</taxon>
    </lineage>
</organism>
<sequence>MGATLDGSADEVVDHPTAGRLTADDYLVSEDSAAIEPERYPPGMLRVEPEHGGTPPGTDPAIPLAGGDEGQGERIGETDEAEAPAAPDWTGDAAYARAPDTVYSTPLVILKTFADGEWRDVGRGPLRIVTDRAPSRGGGARLIMHSGLTVVLNADLGHEAPREAGWEKVRERTVRFVYPLDGSVPRTCVLQFRDADTAARFHAVLTRLMAADGQSAEPAAPADATVRADAGVEHESDAALAEVVLTPDDGWCAVAQKMQLLLEELADTVGTQDEALTMMERGVADARERYLQDRESVQAQWSAVRERLVQFHAYLDADRQAGTLEALCTQMDARFQTPAHEEMDTKPGAEDDIDRVGAARQASMRARPQSFADFCRRLCTFRVSTFPVARADAPTTTDGAEEACVQLARHGWYSRDVGIVHCGRCDAEVSIGTDTPLEAIQHRPECPWTMDESPPRFGPGAEAETEGVWRTLTGDVMRLMQEALQRASQCAAQLGGPEAVRTLAQHGWQLEAGRRGPLLGCMYCGATASVEASLVVTGECPSPNQHRYWCLFARDAFVALCQDASRAATMDEA</sequence>
<dbReference type="Gene3D" id="2.30.29.30">
    <property type="entry name" value="Pleckstrin-homology domain (PH domain)/Phosphotyrosine-binding domain (PTB)"/>
    <property type="match status" value="1"/>
</dbReference>
<dbReference type="Proteomes" id="UP001301350">
    <property type="component" value="Unassembled WGS sequence"/>
</dbReference>
<evidence type="ECO:0000256" key="1">
    <source>
        <dbReference type="SAM" id="MobiDB-lite"/>
    </source>
</evidence>
<keyword evidence="3" id="KW-1185">Reference proteome</keyword>
<accession>A0AAV9IQB1</accession>
<gene>
    <name evidence="2" type="ORF">CDCA_CDCA01G0406</name>
</gene>
<protein>
    <submittedName>
        <fullName evidence="2">Uncharacterized protein</fullName>
    </submittedName>
</protein>
<feature type="region of interest" description="Disordered" evidence="1">
    <location>
        <begin position="1"/>
        <end position="86"/>
    </location>
</feature>
<evidence type="ECO:0000313" key="3">
    <source>
        <dbReference type="Proteomes" id="UP001301350"/>
    </source>
</evidence>
<reference evidence="2 3" key="1">
    <citation type="submission" date="2022-07" db="EMBL/GenBank/DDBJ databases">
        <title>Genome-wide signatures of adaptation to extreme environments.</title>
        <authorList>
            <person name="Cho C.H."/>
            <person name="Yoon H.S."/>
        </authorList>
    </citation>
    <scope>NUCLEOTIDE SEQUENCE [LARGE SCALE GENOMIC DNA]</scope>
    <source>
        <strain evidence="2 3">DBV 063 E5</strain>
    </source>
</reference>
<name>A0AAV9IQB1_CYACA</name>
<proteinExistence type="predicted"/>
<evidence type="ECO:0000313" key="2">
    <source>
        <dbReference type="EMBL" id="KAK4534381.1"/>
    </source>
</evidence>
<dbReference type="EMBL" id="JANCYW010000001">
    <property type="protein sequence ID" value="KAK4534381.1"/>
    <property type="molecule type" value="Genomic_DNA"/>
</dbReference>
<dbReference type="AlphaFoldDB" id="A0AAV9IQB1"/>